<comment type="subcellular location">
    <subcellularLocation>
        <location evidence="1">Membrane</location>
    </subcellularLocation>
</comment>
<dbReference type="InterPro" id="IPR036737">
    <property type="entry name" value="OmpA-like_sf"/>
</dbReference>
<accession>A0A150TSE7</accession>
<dbReference type="GO" id="GO:0016020">
    <property type="term" value="C:membrane"/>
    <property type="evidence" value="ECO:0007669"/>
    <property type="project" value="UniProtKB-SubCell"/>
</dbReference>
<dbReference type="PRINTS" id="PR01021">
    <property type="entry name" value="OMPADOMAIN"/>
</dbReference>
<dbReference type="Pfam" id="PF01471">
    <property type="entry name" value="PG_binding_1"/>
    <property type="match status" value="1"/>
</dbReference>
<protein>
    <recommendedName>
        <fullName evidence="7">OmpA-like domain-containing protein</fullName>
    </recommendedName>
</protein>
<evidence type="ECO:0000259" key="3">
    <source>
        <dbReference type="Pfam" id="PF00691"/>
    </source>
</evidence>
<dbReference type="SUPFAM" id="SSF103088">
    <property type="entry name" value="OmpA-like"/>
    <property type="match status" value="1"/>
</dbReference>
<organism evidence="5 6">
    <name type="scientific">Sorangium cellulosum</name>
    <name type="common">Polyangium cellulosum</name>
    <dbReference type="NCBI Taxonomy" id="56"/>
    <lineage>
        <taxon>Bacteria</taxon>
        <taxon>Pseudomonadati</taxon>
        <taxon>Myxococcota</taxon>
        <taxon>Polyangia</taxon>
        <taxon>Polyangiales</taxon>
        <taxon>Polyangiaceae</taxon>
        <taxon>Sorangium</taxon>
    </lineage>
</organism>
<evidence type="ECO:0008006" key="7">
    <source>
        <dbReference type="Google" id="ProtNLM"/>
    </source>
</evidence>
<name>A0A150TSE7_SORCE</name>
<reference evidence="5 6" key="1">
    <citation type="submission" date="2014-02" db="EMBL/GenBank/DDBJ databases">
        <title>The small core and large imbalanced accessory genome model reveals a collaborative survival strategy of Sorangium cellulosum strains in nature.</title>
        <authorList>
            <person name="Han K."/>
            <person name="Peng R."/>
            <person name="Blom J."/>
            <person name="Li Y.-Z."/>
        </authorList>
    </citation>
    <scope>NUCLEOTIDE SEQUENCE [LARGE SCALE GENOMIC DNA]</scope>
    <source>
        <strain evidence="5 6">So0007-03</strain>
    </source>
</reference>
<proteinExistence type="predicted"/>
<dbReference type="AlphaFoldDB" id="A0A150TSE7"/>
<evidence type="ECO:0000256" key="1">
    <source>
        <dbReference type="ARBA" id="ARBA00004370"/>
    </source>
</evidence>
<feature type="domain" description="OmpA-like" evidence="3">
    <location>
        <begin position="36"/>
        <end position="96"/>
    </location>
</feature>
<feature type="domain" description="Peptidoglycan binding-like" evidence="4">
    <location>
        <begin position="116"/>
        <end position="171"/>
    </location>
</feature>
<gene>
    <name evidence="5" type="ORF">BE21_28370</name>
</gene>
<dbReference type="Pfam" id="PF00691">
    <property type="entry name" value="OmpA"/>
    <property type="match status" value="1"/>
</dbReference>
<evidence type="ECO:0000313" key="6">
    <source>
        <dbReference type="Proteomes" id="UP000075502"/>
    </source>
</evidence>
<comment type="caution">
    <text evidence="5">The sequence shown here is derived from an EMBL/GenBank/DDBJ whole genome shotgun (WGS) entry which is preliminary data.</text>
</comment>
<dbReference type="Gene3D" id="3.30.1330.60">
    <property type="entry name" value="OmpA-like domain"/>
    <property type="match status" value="1"/>
</dbReference>
<dbReference type="SUPFAM" id="SSF47090">
    <property type="entry name" value="PGBD-like"/>
    <property type="match status" value="1"/>
</dbReference>
<keyword evidence="2" id="KW-0472">Membrane</keyword>
<evidence type="ECO:0000256" key="2">
    <source>
        <dbReference type="ARBA" id="ARBA00023136"/>
    </source>
</evidence>
<dbReference type="InterPro" id="IPR006664">
    <property type="entry name" value="OMP_bac"/>
</dbReference>
<evidence type="ECO:0000313" key="5">
    <source>
        <dbReference type="EMBL" id="KYG07629.1"/>
    </source>
</evidence>
<dbReference type="Proteomes" id="UP000075502">
    <property type="component" value="Unassembled WGS sequence"/>
</dbReference>
<dbReference type="InterPro" id="IPR002477">
    <property type="entry name" value="Peptidoglycan-bd-like"/>
</dbReference>
<dbReference type="InterPro" id="IPR036365">
    <property type="entry name" value="PGBD-like_sf"/>
</dbReference>
<evidence type="ECO:0000259" key="4">
    <source>
        <dbReference type="Pfam" id="PF01471"/>
    </source>
</evidence>
<sequence length="426" mass="46596">MAESDEAKGVAISTGKAHRFIFSPKIECSELSGPHFDFDRTFIRPGGMDSLGSIAATVKAKPSKQAAIFGHTDTVGDEAYNKGLSEQRARLTYAALTHDPEPWEERYRAEHWGPSAIQVMLNAVQPPEDRSPRLAEDGVLGPKTKAAIERFQERSGLGADGDAGPDTRKALFKAYFQRSIPEPIDAAQVLDVGGSKFMGCGEYNPFTQGVADDASRRVVVILFSPSTRPSGLPCRLGDVGPCKGNLRGKDAPPPPDDKTPHFRCEVYRGIAERCPCGPGVELQPFELQIHDELYRPSGDVEYRLTLPSQARIHGKTDAKGWIKNAVPKGRQRIVVTYTPEGSDHEISLRVLVTDADPSSDEAMLCHLRNFGFTHDDDSDRGAILRFQAAKGLERSGELDGPTRDAIRRIVEGGDDSMQESLREETA</sequence>
<dbReference type="InterPro" id="IPR006665">
    <property type="entry name" value="OmpA-like"/>
</dbReference>
<dbReference type="EMBL" id="JEME01001261">
    <property type="protein sequence ID" value="KYG07629.1"/>
    <property type="molecule type" value="Genomic_DNA"/>
</dbReference>